<proteinExistence type="predicted"/>
<name>A0AAN9JM04_CLITE</name>
<evidence type="ECO:0000256" key="1">
    <source>
        <dbReference type="SAM" id="MobiDB-lite"/>
    </source>
</evidence>
<dbReference type="AlphaFoldDB" id="A0AAN9JM04"/>
<protein>
    <submittedName>
        <fullName evidence="2">Uncharacterized protein</fullName>
    </submittedName>
</protein>
<reference evidence="2 3" key="1">
    <citation type="submission" date="2024-01" db="EMBL/GenBank/DDBJ databases">
        <title>The genomes of 5 underutilized Papilionoideae crops provide insights into root nodulation and disease resistance.</title>
        <authorList>
            <person name="Yuan L."/>
        </authorList>
    </citation>
    <scope>NUCLEOTIDE SEQUENCE [LARGE SCALE GENOMIC DNA]</scope>
    <source>
        <strain evidence="2">LY-2023</strain>
        <tissue evidence="2">Leaf</tissue>
    </source>
</reference>
<accession>A0AAN9JM04</accession>
<sequence length="82" mass="9075">MTSEDSRQEGGGLVRNSGGGFDEEDDASKGGRLRLVLLAVTPFGMFLFDDELKRVKKMGYDDDELKLLIIPMLVSEIKLVVI</sequence>
<dbReference type="EMBL" id="JAYKXN010000003">
    <property type="protein sequence ID" value="KAK7301725.1"/>
    <property type="molecule type" value="Genomic_DNA"/>
</dbReference>
<evidence type="ECO:0000313" key="2">
    <source>
        <dbReference type="EMBL" id="KAK7301725.1"/>
    </source>
</evidence>
<feature type="compositionally biased region" description="Gly residues" evidence="1">
    <location>
        <begin position="9"/>
        <end position="20"/>
    </location>
</feature>
<comment type="caution">
    <text evidence="2">The sequence shown here is derived from an EMBL/GenBank/DDBJ whole genome shotgun (WGS) entry which is preliminary data.</text>
</comment>
<feature type="region of interest" description="Disordered" evidence="1">
    <location>
        <begin position="1"/>
        <end position="27"/>
    </location>
</feature>
<dbReference type="Proteomes" id="UP001359559">
    <property type="component" value="Unassembled WGS sequence"/>
</dbReference>
<gene>
    <name evidence="2" type="ORF">RJT34_12597</name>
</gene>
<keyword evidence="3" id="KW-1185">Reference proteome</keyword>
<evidence type="ECO:0000313" key="3">
    <source>
        <dbReference type="Proteomes" id="UP001359559"/>
    </source>
</evidence>
<organism evidence="2 3">
    <name type="scientific">Clitoria ternatea</name>
    <name type="common">Butterfly pea</name>
    <dbReference type="NCBI Taxonomy" id="43366"/>
    <lineage>
        <taxon>Eukaryota</taxon>
        <taxon>Viridiplantae</taxon>
        <taxon>Streptophyta</taxon>
        <taxon>Embryophyta</taxon>
        <taxon>Tracheophyta</taxon>
        <taxon>Spermatophyta</taxon>
        <taxon>Magnoliopsida</taxon>
        <taxon>eudicotyledons</taxon>
        <taxon>Gunneridae</taxon>
        <taxon>Pentapetalae</taxon>
        <taxon>rosids</taxon>
        <taxon>fabids</taxon>
        <taxon>Fabales</taxon>
        <taxon>Fabaceae</taxon>
        <taxon>Papilionoideae</taxon>
        <taxon>50 kb inversion clade</taxon>
        <taxon>NPAAA clade</taxon>
        <taxon>indigoferoid/millettioid clade</taxon>
        <taxon>Phaseoleae</taxon>
        <taxon>Clitoria</taxon>
    </lineage>
</organism>